<evidence type="ECO:0000313" key="2">
    <source>
        <dbReference type="Proteomes" id="UP001165090"/>
    </source>
</evidence>
<proteinExistence type="predicted"/>
<keyword evidence="2" id="KW-1185">Reference proteome</keyword>
<organism evidence="1 2">
    <name type="scientific">Volvox africanus</name>
    <dbReference type="NCBI Taxonomy" id="51714"/>
    <lineage>
        <taxon>Eukaryota</taxon>
        <taxon>Viridiplantae</taxon>
        <taxon>Chlorophyta</taxon>
        <taxon>core chlorophytes</taxon>
        <taxon>Chlorophyceae</taxon>
        <taxon>CS clade</taxon>
        <taxon>Chlamydomonadales</taxon>
        <taxon>Volvocaceae</taxon>
        <taxon>Volvox</taxon>
    </lineage>
</organism>
<dbReference type="Proteomes" id="UP001165090">
    <property type="component" value="Unassembled WGS sequence"/>
</dbReference>
<sequence>MLDHNTAMPVARGCTCATGAFSRMDLIRVCVSLRLLEEVGNEARFIHSARICPNPAEQGICGGQCDRGLKRNGWACQWQPHHPVPSARTARTQIPPESFRRSICELDKRCTLCWIKLFPEDGGSLLRHRTEALSSPTEGGSCGS</sequence>
<reference evidence="1 2" key="1">
    <citation type="journal article" date="2023" name="IScience">
        <title>Expanded male sex-determining region conserved during the evolution of homothallism in the green alga Volvox.</title>
        <authorList>
            <person name="Yamamoto K."/>
            <person name="Matsuzaki R."/>
            <person name="Mahakham W."/>
            <person name="Heman W."/>
            <person name="Sekimoto H."/>
            <person name="Kawachi M."/>
            <person name="Minakuchi Y."/>
            <person name="Toyoda A."/>
            <person name="Nozaki H."/>
        </authorList>
    </citation>
    <scope>NUCLEOTIDE SEQUENCE [LARGE SCALE GENOMIC DNA]</scope>
    <source>
        <strain evidence="1 2">NIES-4468</strain>
    </source>
</reference>
<dbReference type="EMBL" id="BSDZ01000086">
    <property type="protein sequence ID" value="GLI69503.1"/>
    <property type="molecule type" value="Genomic_DNA"/>
</dbReference>
<protein>
    <submittedName>
        <fullName evidence="1">Uncharacterized protein</fullName>
    </submittedName>
</protein>
<evidence type="ECO:0000313" key="1">
    <source>
        <dbReference type="EMBL" id="GLI69503.1"/>
    </source>
</evidence>
<accession>A0ABQ5SJ42</accession>
<comment type="caution">
    <text evidence="1">The sequence shown here is derived from an EMBL/GenBank/DDBJ whole genome shotgun (WGS) entry which is preliminary data.</text>
</comment>
<gene>
    <name evidence="1" type="ORF">VaNZ11_014137</name>
</gene>
<name>A0ABQ5SJ42_9CHLO</name>